<dbReference type="GO" id="GO:0006352">
    <property type="term" value="P:DNA-templated transcription initiation"/>
    <property type="evidence" value="ECO:0007669"/>
    <property type="project" value="InterPro"/>
</dbReference>
<evidence type="ECO:0000259" key="1">
    <source>
        <dbReference type="Pfam" id="PF08281"/>
    </source>
</evidence>
<dbReference type="GO" id="GO:0003677">
    <property type="term" value="F:DNA binding"/>
    <property type="evidence" value="ECO:0007669"/>
    <property type="project" value="InterPro"/>
</dbReference>
<dbReference type="GO" id="GO:0016987">
    <property type="term" value="F:sigma factor activity"/>
    <property type="evidence" value="ECO:0007669"/>
    <property type="project" value="InterPro"/>
</dbReference>
<dbReference type="InterPro" id="IPR011745">
    <property type="entry name" value="RNA_pol_sigma70_MYXXA"/>
</dbReference>
<dbReference type="AlphaFoldDB" id="A0A084SQ92"/>
<protein>
    <submittedName>
        <fullName evidence="2">RNA polymerase sigma 70</fullName>
    </submittedName>
</protein>
<dbReference type="EMBL" id="JPMI01000201">
    <property type="protein sequence ID" value="KFA90627.1"/>
    <property type="molecule type" value="Genomic_DNA"/>
</dbReference>
<accession>A0A084SQ92</accession>
<proteinExistence type="predicted"/>
<sequence length="293" mass="32555">MPSEQTESFLSHAPPALVPALRAHSGLEAALEGLVREARGAWPEVHMDVSGFLSYVARRLPSSGEAHEVLASPRAGDAFLAFACMRGDARALEALDTRLLSQVGTWLPREPPARVDELRQLLRQRLLVPEGGAPPKLASYSGRGPLEQWVRAVALRLLIDQRRTTPREVPLEQAPVALAESIGVNPELAFIRQRHQEDFRVAFRSALARLDSQDRNLLRLHHVHGLSVESVGATYQTSRSTAARWIVRARERLMALIREELTTRLGLTPDELNSLLRLVQSQLDVSLHQLMAD</sequence>
<feature type="domain" description="RNA polymerase sigma factor 70 region 4 type 2" evidence="1">
    <location>
        <begin position="201"/>
        <end position="253"/>
    </location>
</feature>
<dbReference type="SUPFAM" id="SSF88659">
    <property type="entry name" value="Sigma3 and sigma4 domains of RNA polymerase sigma factors"/>
    <property type="match status" value="1"/>
</dbReference>
<dbReference type="NCBIfam" id="TIGR03001">
    <property type="entry name" value="Sig-70_gmx1"/>
    <property type="match status" value="1"/>
</dbReference>
<name>A0A084SQ92_9BACT</name>
<gene>
    <name evidence="2" type="ORF">Q664_27600</name>
</gene>
<dbReference type="NCBIfam" id="TIGR02937">
    <property type="entry name" value="sigma70-ECF"/>
    <property type="match status" value="1"/>
</dbReference>
<organism evidence="2 3">
    <name type="scientific">Archangium violaceum Cb vi76</name>
    <dbReference type="NCBI Taxonomy" id="1406225"/>
    <lineage>
        <taxon>Bacteria</taxon>
        <taxon>Pseudomonadati</taxon>
        <taxon>Myxococcota</taxon>
        <taxon>Myxococcia</taxon>
        <taxon>Myxococcales</taxon>
        <taxon>Cystobacterineae</taxon>
        <taxon>Archangiaceae</taxon>
        <taxon>Archangium</taxon>
    </lineage>
</organism>
<dbReference type="RefSeq" id="WP_043401830.1">
    <property type="nucleotide sequence ID" value="NZ_JPMI01000201.1"/>
</dbReference>
<dbReference type="Proteomes" id="UP000028547">
    <property type="component" value="Unassembled WGS sequence"/>
</dbReference>
<dbReference type="Gene3D" id="1.10.10.10">
    <property type="entry name" value="Winged helix-like DNA-binding domain superfamily/Winged helix DNA-binding domain"/>
    <property type="match status" value="1"/>
</dbReference>
<dbReference type="InterPro" id="IPR013324">
    <property type="entry name" value="RNA_pol_sigma_r3/r4-like"/>
</dbReference>
<dbReference type="Pfam" id="PF08281">
    <property type="entry name" value="Sigma70_r4_2"/>
    <property type="match status" value="1"/>
</dbReference>
<evidence type="ECO:0000313" key="3">
    <source>
        <dbReference type="Proteomes" id="UP000028547"/>
    </source>
</evidence>
<evidence type="ECO:0000313" key="2">
    <source>
        <dbReference type="EMBL" id="KFA90627.1"/>
    </source>
</evidence>
<dbReference type="InterPro" id="IPR036388">
    <property type="entry name" value="WH-like_DNA-bd_sf"/>
</dbReference>
<comment type="caution">
    <text evidence="2">The sequence shown here is derived from an EMBL/GenBank/DDBJ whole genome shotgun (WGS) entry which is preliminary data.</text>
</comment>
<reference evidence="2 3" key="1">
    <citation type="submission" date="2014-07" db="EMBL/GenBank/DDBJ databases">
        <title>Draft Genome Sequence of Gephyronic Acid Producer, Cystobacter violaceus Strain Cb vi76.</title>
        <authorList>
            <person name="Stevens D.C."/>
            <person name="Young J."/>
            <person name="Carmichael R."/>
            <person name="Tan J."/>
            <person name="Taylor R.E."/>
        </authorList>
    </citation>
    <scope>NUCLEOTIDE SEQUENCE [LARGE SCALE GENOMIC DNA]</scope>
    <source>
        <strain evidence="2 3">Cb vi76</strain>
    </source>
</reference>
<dbReference type="InterPro" id="IPR014284">
    <property type="entry name" value="RNA_pol_sigma-70_dom"/>
</dbReference>
<dbReference type="InterPro" id="IPR013249">
    <property type="entry name" value="RNA_pol_sigma70_r4_t2"/>
</dbReference>